<feature type="transmembrane region" description="Helical" evidence="6">
    <location>
        <begin position="300"/>
        <end position="324"/>
    </location>
</feature>
<keyword evidence="8" id="KW-1185">Reference proteome</keyword>
<dbReference type="AlphaFoldDB" id="A0A1Q5Q6G9"/>
<feature type="transmembrane region" description="Helical" evidence="6">
    <location>
        <begin position="410"/>
        <end position="436"/>
    </location>
</feature>
<feature type="transmembrane region" description="Helical" evidence="6">
    <location>
        <begin position="448"/>
        <end position="466"/>
    </location>
</feature>
<dbReference type="STRING" id="1441469.A0A1Q5Q6G9"/>
<dbReference type="GeneID" id="31009021"/>
<dbReference type="OrthoDB" id="5215911at2759"/>
<keyword evidence="2 6" id="KW-0812">Transmembrane</keyword>
<keyword evidence="3 6" id="KW-1133">Transmembrane helix</keyword>
<feature type="transmembrane region" description="Helical" evidence="6">
    <location>
        <begin position="189"/>
        <end position="210"/>
    </location>
</feature>
<comment type="subcellular location">
    <subcellularLocation>
        <location evidence="1">Membrane</location>
        <topology evidence="1">Multi-pass membrane protein</topology>
    </subcellularLocation>
</comment>
<dbReference type="GO" id="GO:0022857">
    <property type="term" value="F:transmembrane transporter activity"/>
    <property type="evidence" value="ECO:0007669"/>
    <property type="project" value="InterPro"/>
</dbReference>
<organism evidence="7 8">
    <name type="scientific">Talaromyces atroroseus</name>
    <dbReference type="NCBI Taxonomy" id="1441469"/>
    <lineage>
        <taxon>Eukaryota</taxon>
        <taxon>Fungi</taxon>
        <taxon>Dikarya</taxon>
        <taxon>Ascomycota</taxon>
        <taxon>Pezizomycotina</taxon>
        <taxon>Eurotiomycetes</taxon>
        <taxon>Eurotiomycetidae</taxon>
        <taxon>Eurotiales</taxon>
        <taxon>Trichocomaceae</taxon>
        <taxon>Talaromyces</taxon>
        <taxon>Talaromyces sect. Trachyspermi</taxon>
    </lineage>
</organism>
<evidence type="ECO:0000313" key="7">
    <source>
        <dbReference type="EMBL" id="OKL55448.1"/>
    </source>
</evidence>
<dbReference type="Pfam" id="PF07690">
    <property type="entry name" value="MFS_1"/>
    <property type="match status" value="1"/>
</dbReference>
<dbReference type="InterPro" id="IPR011701">
    <property type="entry name" value="MFS"/>
</dbReference>
<dbReference type="RefSeq" id="XP_020115569.1">
    <property type="nucleotide sequence ID" value="XM_020265262.1"/>
</dbReference>
<dbReference type="Gene3D" id="1.20.1250.20">
    <property type="entry name" value="MFS general substrate transporter like domains"/>
    <property type="match status" value="1"/>
</dbReference>
<evidence type="ECO:0000313" key="8">
    <source>
        <dbReference type="Proteomes" id="UP000214365"/>
    </source>
</evidence>
<feature type="region of interest" description="Disordered" evidence="5">
    <location>
        <begin position="225"/>
        <end position="248"/>
    </location>
</feature>
<gene>
    <name evidence="7" type="ORF">UA08_09265</name>
</gene>
<evidence type="ECO:0000256" key="4">
    <source>
        <dbReference type="ARBA" id="ARBA00023136"/>
    </source>
</evidence>
<protein>
    <recommendedName>
        <fullName evidence="9">Major facilitator superfamily (MFS) profile domain-containing protein</fullName>
    </recommendedName>
</protein>
<feature type="transmembrane region" description="Helical" evidence="6">
    <location>
        <begin position="97"/>
        <end position="116"/>
    </location>
</feature>
<evidence type="ECO:0000256" key="3">
    <source>
        <dbReference type="ARBA" id="ARBA00022989"/>
    </source>
</evidence>
<evidence type="ECO:0000256" key="5">
    <source>
        <dbReference type="SAM" id="MobiDB-lite"/>
    </source>
</evidence>
<dbReference type="InterPro" id="IPR036259">
    <property type="entry name" value="MFS_trans_sf"/>
</dbReference>
<feature type="transmembrane region" description="Helical" evidence="6">
    <location>
        <begin position="160"/>
        <end position="183"/>
    </location>
</feature>
<proteinExistence type="predicted"/>
<keyword evidence="4 6" id="KW-0472">Membrane</keyword>
<feature type="transmembrane region" description="Helical" evidence="6">
    <location>
        <begin position="344"/>
        <end position="364"/>
    </location>
</feature>
<name>A0A1Q5Q6G9_TALAT</name>
<sequence length="503" mass="55945">MTETEIPGTILLIDVNNEFISQTAHNDILLEPTPTSSPRDPLNWPIKKKYYQLFLSCTMALMIGYSESVMGAPWTIISEERHISMVNMNGGSVALRIGRKFVYVFCLAAAAPISYWSGSFHGITQWYLNNLLLGCTNSIYEALIQLTVFYMFFAHEYGTMLALAIIAQILGNFLGSLLGGIIAEKLGWPYGPYIFCAFSGGLAIIFLFTFDDTMYHRLSTRRPRGEDLSTRQADKYDGHQDLPSAGEKEPNFGPIATTISEDYGEMYDTKRTYLQVLSPIHYIKEDHTSFWTYLRRPFTLFLFPNIVLAGLMFAFAQSSLIVYFNTMAEILESPPYNFSTITTGLVNIATLVGAILGLVTGHSSDLLVLRLARQNKGYREPEQRLWAVIVSLIYTCVGYMMYGWGAQTGAPWIVIAIGLCFLVSQQAATATIATAYTMECFDKVSGEIVVVLACLSSVINFAISFTTQNLIDAMNYGVAFTIYGCLVVGSLLMAPLLMIYSKS</sequence>
<feature type="transmembrane region" description="Helical" evidence="6">
    <location>
        <begin position="131"/>
        <end position="153"/>
    </location>
</feature>
<dbReference type="SUPFAM" id="SSF103473">
    <property type="entry name" value="MFS general substrate transporter"/>
    <property type="match status" value="1"/>
</dbReference>
<evidence type="ECO:0008006" key="9">
    <source>
        <dbReference type="Google" id="ProtNLM"/>
    </source>
</evidence>
<dbReference type="Proteomes" id="UP000214365">
    <property type="component" value="Unassembled WGS sequence"/>
</dbReference>
<evidence type="ECO:0000256" key="6">
    <source>
        <dbReference type="SAM" id="Phobius"/>
    </source>
</evidence>
<accession>A0A1Q5Q6G9</accession>
<dbReference type="PANTHER" id="PTHR23502:SF178">
    <property type="entry name" value="TRANSPORTER, PUTATIVE (AFU_ORTHOLOGUE AFUA_2G02040)-RELATED"/>
    <property type="match status" value="1"/>
</dbReference>
<comment type="caution">
    <text evidence="7">The sequence shown here is derived from an EMBL/GenBank/DDBJ whole genome shotgun (WGS) entry which is preliminary data.</text>
</comment>
<feature type="transmembrane region" description="Helical" evidence="6">
    <location>
        <begin position="478"/>
        <end position="500"/>
    </location>
</feature>
<evidence type="ECO:0000256" key="1">
    <source>
        <dbReference type="ARBA" id="ARBA00004141"/>
    </source>
</evidence>
<feature type="transmembrane region" description="Helical" evidence="6">
    <location>
        <begin position="385"/>
        <end position="404"/>
    </location>
</feature>
<reference evidence="7 8" key="1">
    <citation type="submission" date="2015-06" db="EMBL/GenBank/DDBJ databases">
        <title>Talaromyces atroroseus IBT 11181 draft genome.</title>
        <authorList>
            <person name="Rasmussen K.B."/>
            <person name="Rasmussen S."/>
            <person name="Petersen B."/>
            <person name="Sicheritz-Ponten T."/>
            <person name="Mortensen U.H."/>
            <person name="Thrane U."/>
        </authorList>
    </citation>
    <scope>NUCLEOTIDE SEQUENCE [LARGE SCALE GENOMIC DNA]</scope>
    <source>
        <strain evidence="7 8">IBT 11181</strain>
    </source>
</reference>
<dbReference type="EMBL" id="LFMY01000021">
    <property type="protein sequence ID" value="OKL55448.1"/>
    <property type="molecule type" value="Genomic_DNA"/>
</dbReference>
<dbReference type="GO" id="GO:0005886">
    <property type="term" value="C:plasma membrane"/>
    <property type="evidence" value="ECO:0007669"/>
    <property type="project" value="TreeGrafter"/>
</dbReference>
<evidence type="ECO:0000256" key="2">
    <source>
        <dbReference type="ARBA" id="ARBA00022692"/>
    </source>
</evidence>
<dbReference type="PANTHER" id="PTHR23502">
    <property type="entry name" value="MAJOR FACILITATOR SUPERFAMILY"/>
    <property type="match status" value="1"/>
</dbReference>